<name>A0A9N8RY61_9BURK</name>
<dbReference type="Proteomes" id="UP000789704">
    <property type="component" value="Unassembled WGS sequence"/>
</dbReference>
<keyword evidence="4" id="KW-1185">Reference proteome</keyword>
<sequence length="146" mass="15752">MSTIQSKPAPIAGLRLNNIALAVHDLDAMIAWYESVLGFVVSERGRFDTVSAEYAMIEAGGMRIELVSRAGETARPADRTAPPMHLNMLGWKALVLESDGLAAATAVLQQHGVEIVWADQPLSAHLRSTMIRDPEGNMINIFGAAK</sequence>
<accession>A0A9N8RY61</accession>
<dbReference type="InterPro" id="IPR051785">
    <property type="entry name" value="MMCE/EMCE_epimerase"/>
</dbReference>
<comment type="caution">
    <text evidence="3">The sequence shown here is derived from an EMBL/GenBank/DDBJ whole genome shotgun (WGS) entry which is preliminary data.</text>
</comment>
<evidence type="ECO:0000313" key="3">
    <source>
        <dbReference type="EMBL" id="CAG4910715.1"/>
    </source>
</evidence>
<gene>
    <name evidence="3" type="ORF">LMG31841_03991</name>
</gene>
<reference evidence="3" key="1">
    <citation type="submission" date="2021-04" db="EMBL/GenBank/DDBJ databases">
        <authorList>
            <person name="Vanwijnsberghe S."/>
        </authorList>
    </citation>
    <scope>NUCLEOTIDE SEQUENCE</scope>
    <source>
        <strain evidence="3">LMG 31841</strain>
    </source>
</reference>
<dbReference type="SUPFAM" id="SSF54593">
    <property type="entry name" value="Glyoxalase/Bleomycin resistance protein/Dihydroxybiphenyl dioxygenase"/>
    <property type="match status" value="1"/>
</dbReference>
<dbReference type="CDD" id="cd06587">
    <property type="entry name" value="VOC"/>
    <property type="match status" value="1"/>
</dbReference>
<proteinExistence type="predicted"/>
<dbReference type="EMBL" id="CAJQZC010000008">
    <property type="protein sequence ID" value="CAG4910715.1"/>
    <property type="molecule type" value="Genomic_DNA"/>
</dbReference>
<dbReference type="InterPro" id="IPR004360">
    <property type="entry name" value="Glyas_Fos-R_dOase_dom"/>
</dbReference>
<evidence type="ECO:0000259" key="2">
    <source>
        <dbReference type="PROSITE" id="PS51819"/>
    </source>
</evidence>
<dbReference type="AlphaFoldDB" id="A0A9N8RY61"/>
<dbReference type="PANTHER" id="PTHR43048">
    <property type="entry name" value="METHYLMALONYL-COA EPIMERASE"/>
    <property type="match status" value="1"/>
</dbReference>
<dbReference type="InterPro" id="IPR037523">
    <property type="entry name" value="VOC_core"/>
</dbReference>
<dbReference type="GO" id="GO:0004493">
    <property type="term" value="F:methylmalonyl-CoA epimerase activity"/>
    <property type="evidence" value="ECO:0007669"/>
    <property type="project" value="TreeGrafter"/>
</dbReference>
<evidence type="ECO:0000313" key="4">
    <source>
        <dbReference type="Proteomes" id="UP000789704"/>
    </source>
</evidence>
<organism evidence="3 4">
    <name type="scientific">Paraburkholderia saeva</name>
    <dbReference type="NCBI Taxonomy" id="2777537"/>
    <lineage>
        <taxon>Bacteria</taxon>
        <taxon>Pseudomonadati</taxon>
        <taxon>Pseudomonadota</taxon>
        <taxon>Betaproteobacteria</taxon>
        <taxon>Burkholderiales</taxon>
        <taxon>Burkholderiaceae</taxon>
        <taxon>Paraburkholderia</taxon>
    </lineage>
</organism>
<dbReference type="GO" id="GO:0046872">
    <property type="term" value="F:metal ion binding"/>
    <property type="evidence" value="ECO:0007669"/>
    <property type="project" value="UniProtKB-KW"/>
</dbReference>
<dbReference type="GO" id="GO:0046491">
    <property type="term" value="P:L-methylmalonyl-CoA metabolic process"/>
    <property type="evidence" value="ECO:0007669"/>
    <property type="project" value="TreeGrafter"/>
</dbReference>
<evidence type="ECO:0000256" key="1">
    <source>
        <dbReference type="ARBA" id="ARBA00022723"/>
    </source>
</evidence>
<dbReference type="Pfam" id="PF00903">
    <property type="entry name" value="Glyoxalase"/>
    <property type="match status" value="1"/>
</dbReference>
<dbReference type="PROSITE" id="PS51819">
    <property type="entry name" value="VOC"/>
    <property type="match status" value="1"/>
</dbReference>
<feature type="domain" description="VOC" evidence="2">
    <location>
        <begin position="15"/>
        <end position="144"/>
    </location>
</feature>
<dbReference type="Gene3D" id="3.10.180.10">
    <property type="entry name" value="2,3-Dihydroxybiphenyl 1,2-Dioxygenase, domain 1"/>
    <property type="match status" value="1"/>
</dbReference>
<dbReference type="PANTHER" id="PTHR43048:SF5">
    <property type="entry name" value="BLR5325 PROTEIN"/>
    <property type="match status" value="1"/>
</dbReference>
<keyword evidence="1" id="KW-0479">Metal-binding</keyword>
<dbReference type="RefSeq" id="WP_228880503.1">
    <property type="nucleotide sequence ID" value="NZ_CAJQZC010000008.1"/>
</dbReference>
<protein>
    <recommendedName>
        <fullName evidence="2">VOC domain-containing protein</fullName>
    </recommendedName>
</protein>
<dbReference type="InterPro" id="IPR029068">
    <property type="entry name" value="Glyas_Bleomycin-R_OHBP_Dase"/>
</dbReference>